<organism evidence="2 3">
    <name type="scientific">Sphenostylis stenocarpa</name>
    <dbReference type="NCBI Taxonomy" id="92480"/>
    <lineage>
        <taxon>Eukaryota</taxon>
        <taxon>Viridiplantae</taxon>
        <taxon>Streptophyta</taxon>
        <taxon>Embryophyta</taxon>
        <taxon>Tracheophyta</taxon>
        <taxon>Spermatophyta</taxon>
        <taxon>Magnoliopsida</taxon>
        <taxon>eudicotyledons</taxon>
        <taxon>Gunneridae</taxon>
        <taxon>Pentapetalae</taxon>
        <taxon>rosids</taxon>
        <taxon>fabids</taxon>
        <taxon>Fabales</taxon>
        <taxon>Fabaceae</taxon>
        <taxon>Papilionoideae</taxon>
        <taxon>50 kb inversion clade</taxon>
        <taxon>NPAAA clade</taxon>
        <taxon>indigoferoid/millettioid clade</taxon>
        <taxon>Phaseoleae</taxon>
        <taxon>Sphenostylis</taxon>
    </lineage>
</organism>
<evidence type="ECO:0000313" key="2">
    <source>
        <dbReference type="EMBL" id="CAJ1963411.1"/>
    </source>
</evidence>
<keyword evidence="1" id="KW-0812">Transmembrane</keyword>
<keyword evidence="1" id="KW-0472">Membrane</keyword>
<evidence type="ECO:0000313" key="3">
    <source>
        <dbReference type="Proteomes" id="UP001189624"/>
    </source>
</evidence>
<dbReference type="EMBL" id="OY731403">
    <property type="protein sequence ID" value="CAJ1963411.1"/>
    <property type="molecule type" value="Genomic_DNA"/>
</dbReference>
<reference evidence="2" key="1">
    <citation type="submission" date="2023-10" db="EMBL/GenBank/DDBJ databases">
        <authorList>
            <person name="Domelevo Entfellner J.-B."/>
        </authorList>
    </citation>
    <scope>NUCLEOTIDE SEQUENCE</scope>
</reference>
<sequence length="85" mass="9556">MKDYSTHNSSSLLFSTIRIFNDLAFFLSLLHSFFLLPFFFSLRFPLSLHFTILFVSIAAFSVPSLSFSFASVPLSVTFNEASLCG</sequence>
<feature type="transmembrane region" description="Helical" evidence="1">
    <location>
        <begin position="20"/>
        <end position="40"/>
    </location>
</feature>
<gene>
    <name evidence="2" type="ORF">AYBTSS11_LOCUS19761</name>
</gene>
<evidence type="ECO:0000256" key="1">
    <source>
        <dbReference type="SAM" id="Phobius"/>
    </source>
</evidence>
<protein>
    <recommendedName>
        <fullName evidence="4">Transmembrane protein</fullName>
    </recommendedName>
</protein>
<dbReference type="AlphaFoldDB" id="A0AA86SXQ9"/>
<proteinExistence type="predicted"/>
<keyword evidence="3" id="KW-1185">Reference proteome</keyword>
<name>A0AA86SXQ9_9FABA</name>
<accession>A0AA86SXQ9</accession>
<dbReference type="Proteomes" id="UP001189624">
    <property type="component" value="Chromosome 6"/>
</dbReference>
<feature type="transmembrane region" description="Helical" evidence="1">
    <location>
        <begin position="46"/>
        <end position="70"/>
    </location>
</feature>
<keyword evidence="1" id="KW-1133">Transmembrane helix</keyword>
<dbReference type="Gramene" id="rna-AYBTSS11_LOCUS19761">
    <property type="protein sequence ID" value="CAJ1963411.1"/>
    <property type="gene ID" value="gene-AYBTSS11_LOCUS19761"/>
</dbReference>
<evidence type="ECO:0008006" key="4">
    <source>
        <dbReference type="Google" id="ProtNLM"/>
    </source>
</evidence>